<sequence>MNVLFWYICLFFLGSMDQVIGGGVLRFDFNSLVLESNDLDSYCNSNAFYCRIQATFCIRFGNSLESFNCVSPNIELSVSAYAYKNDDDTYGLLLDTTDGGSDEVETDNDFDGKFELFSKIETYNTSSGKQLYASGYFRSNIQSSENTKSGVIQGTTIQQSINTTIYYQLICSPGFVGYYCNIECDTNICTEPEDNNDNIPSITNPIDMSIIIANISVSSYRIINCNAESEDVEYYWLDSNFQPVSNESILFLGLQALNKITKTTPYYCYAHNAIGFVYVTIYVEVVGGNRTRIEILNDFREGISDEDDLDEYVLDELNEYLLSVTDEIYTEIEHEHSNRLAAIGESGFDAGYHFSDEVYEEFHDLSSTYHTLVNRFTKQYNVLQQRDITMRLLNTANSILKVSSLPRTTTMNQTASIAQIANQQPLNVAEASIMAYDSLEFIAINIANNIGLYDSSTVDLSYESISMHSKSWIKSELSSAPRLQILDSNSQMLEEVEIPIELIDQIGDVNNDRFSIAATIVNTHDYAKFEAANRVDSQIASQVMQIVLPSYYVNSSQSLFSTPIKISFNTNPLNDTLYEFACVFLNTTTLEWSTKDVTIGNIFNESSVDCYAKHLTSFAVLVSPYTYTYDALNYLACDYLSYILGSLSLICLLLSLILFIAAGKRFFKIEANIVYFNCCLAMFLNVALFLSSSIFRFNVDLCKAVVFLIHYTWLALFSWMFCIGLLILYSITIGTMQKRKIYPILFVIGWITPIMIPVITLIVGFDNYIYERREICFINYSLVYAFVAPVYVIIFINFIILCITLCRIFYAFKKTNNYKSSEIGKKTVITAFTLTPILGLPWGVTIIGMFIRHIVIDYLIVVLTGSLGIIFFFVVVLLNDEIQELLCKARTKRKQRLTKRSLIASNSQTPLKYRPRARTNIQSEDNISQTSPSPSNSITKIPEETQEIHANIQDGEEGGNIARSPPITGSYNSSSISGEFVINMEQLS</sequence>
<feature type="region of interest" description="Disordered" evidence="5">
    <location>
        <begin position="914"/>
        <end position="939"/>
    </location>
</feature>
<dbReference type="GO" id="GO:0007166">
    <property type="term" value="P:cell surface receptor signaling pathway"/>
    <property type="evidence" value="ECO:0007669"/>
    <property type="project" value="InterPro"/>
</dbReference>
<dbReference type="EMBL" id="JAKMXF010000311">
    <property type="protein sequence ID" value="KAI6650427.1"/>
    <property type="molecule type" value="Genomic_DNA"/>
</dbReference>
<dbReference type="AlphaFoldDB" id="A0AAV7JNK8"/>
<feature type="transmembrane region" description="Helical" evidence="6">
    <location>
        <begin position="707"/>
        <end position="729"/>
    </location>
</feature>
<dbReference type="GO" id="GO:0004930">
    <property type="term" value="F:G protein-coupled receptor activity"/>
    <property type="evidence" value="ECO:0007669"/>
    <property type="project" value="InterPro"/>
</dbReference>
<dbReference type="Gene3D" id="2.60.220.50">
    <property type="match status" value="1"/>
</dbReference>
<dbReference type="InterPro" id="IPR000832">
    <property type="entry name" value="GPCR_2_secretin-like"/>
</dbReference>
<gene>
    <name evidence="9" type="ORF">LOD99_5864</name>
</gene>
<feature type="transmembrane region" description="Helical" evidence="6">
    <location>
        <begin position="674"/>
        <end position="695"/>
    </location>
</feature>
<dbReference type="Proteomes" id="UP001165289">
    <property type="component" value="Unassembled WGS sequence"/>
</dbReference>
<evidence type="ECO:0000256" key="3">
    <source>
        <dbReference type="ARBA" id="ARBA00022989"/>
    </source>
</evidence>
<dbReference type="CDD" id="cd13952">
    <property type="entry name" value="7tm_classB"/>
    <property type="match status" value="1"/>
</dbReference>
<dbReference type="Pfam" id="PF01825">
    <property type="entry name" value="GPS"/>
    <property type="match status" value="1"/>
</dbReference>
<feature type="signal peptide" evidence="7">
    <location>
        <begin position="1"/>
        <end position="21"/>
    </location>
</feature>
<proteinExistence type="predicted"/>
<evidence type="ECO:0000256" key="1">
    <source>
        <dbReference type="ARBA" id="ARBA00004141"/>
    </source>
</evidence>
<protein>
    <submittedName>
        <fullName evidence="9">Adhesion G-protein coupled receptor D2</fullName>
    </submittedName>
</protein>
<comment type="subcellular location">
    <subcellularLocation>
        <location evidence="1">Membrane</location>
        <topology evidence="1">Multi-pass membrane protein</topology>
    </subcellularLocation>
</comment>
<dbReference type="GO" id="GO:0007189">
    <property type="term" value="P:adenylate cyclase-activating G protein-coupled receptor signaling pathway"/>
    <property type="evidence" value="ECO:0007669"/>
    <property type="project" value="TreeGrafter"/>
</dbReference>
<feature type="compositionally biased region" description="Polar residues" evidence="5">
    <location>
        <begin position="919"/>
        <end position="939"/>
    </location>
</feature>
<evidence type="ECO:0000313" key="10">
    <source>
        <dbReference type="Proteomes" id="UP001165289"/>
    </source>
</evidence>
<feature type="transmembrane region" description="Helical" evidence="6">
    <location>
        <begin position="639"/>
        <end position="662"/>
    </location>
</feature>
<keyword evidence="10" id="KW-1185">Reference proteome</keyword>
<reference evidence="9 10" key="1">
    <citation type="journal article" date="2023" name="BMC Biol.">
        <title>The compact genome of the sponge Oopsacas minuta (Hexactinellida) is lacking key metazoan core genes.</title>
        <authorList>
            <person name="Santini S."/>
            <person name="Schenkelaars Q."/>
            <person name="Jourda C."/>
            <person name="Duchesne M."/>
            <person name="Belahbib H."/>
            <person name="Rocher C."/>
            <person name="Selva M."/>
            <person name="Riesgo A."/>
            <person name="Vervoort M."/>
            <person name="Leys S.P."/>
            <person name="Kodjabachian L."/>
            <person name="Le Bivic A."/>
            <person name="Borchiellini C."/>
            <person name="Claverie J.M."/>
            <person name="Renard E."/>
        </authorList>
    </citation>
    <scope>NUCLEOTIDE SEQUENCE [LARGE SCALE GENOMIC DNA]</scope>
    <source>
        <strain evidence="9">SPO-2</strain>
    </source>
</reference>
<feature type="transmembrane region" description="Helical" evidence="6">
    <location>
        <begin position="783"/>
        <end position="810"/>
    </location>
</feature>
<evidence type="ECO:0000256" key="2">
    <source>
        <dbReference type="ARBA" id="ARBA00022692"/>
    </source>
</evidence>
<dbReference type="InterPro" id="IPR017981">
    <property type="entry name" value="GPCR_2-like_7TM"/>
</dbReference>
<comment type="caution">
    <text evidence="9">The sequence shown here is derived from an EMBL/GenBank/DDBJ whole genome shotgun (WGS) entry which is preliminary data.</text>
</comment>
<evidence type="ECO:0000256" key="7">
    <source>
        <dbReference type="SAM" id="SignalP"/>
    </source>
</evidence>
<keyword evidence="9" id="KW-0675">Receptor</keyword>
<evidence type="ECO:0000256" key="5">
    <source>
        <dbReference type="SAM" id="MobiDB-lite"/>
    </source>
</evidence>
<evidence type="ECO:0000313" key="9">
    <source>
        <dbReference type="EMBL" id="KAI6650427.1"/>
    </source>
</evidence>
<dbReference type="GO" id="GO:0005886">
    <property type="term" value="C:plasma membrane"/>
    <property type="evidence" value="ECO:0007669"/>
    <property type="project" value="TreeGrafter"/>
</dbReference>
<name>A0AAV7JNK8_9METZ</name>
<dbReference type="PROSITE" id="PS50261">
    <property type="entry name" value="G_PROTEIN_RECEP_F2_4"/>
    <property type="match status" value="1"/>
</dbReference>
<feature type="domain" description="G-protein coupled receptors family 2 profile 2" evidence="8">
    <location>
        <begin position="637"/>
        <end position="879"/>
    </location>
</feature>
<feature type="transmembrane region" description="Helical" evidence="6">
    <location>
        <begin position="741"/>
        <end position="763"/>
    </location>
</feature>
<feature type="chain" id="PRO_5043854672" evidence="7">
    <location>
        <begin position="22"/>
        <end position="988"/>
    </location>
</feature>
<organism evidence="9 10">
    <name type="scientific">Oopsacas minuta</name>
    <dbReference type="NCBI Taxonomy" id="111878"/>
    <lineage>
        <taxon>Eukaryota</taxon>
        <taxon>Metazoa</taxon>
        <taxon>Porifera</taxon>
        <taxon>Hexactinellida</taxon>
        <taxon>Hexasterophora</taxon>
        <taxon>Lyssacinosida</taxon>
        <taxon>Leucopsacidae</taxon>
        <taxon>Oopsacas</taxon>
    </lineage>
</organism>
<keyword evidence="4 6" id="KW-0472">Membrane</keyword>
<keyword evidence="2 6" id="KW-0812">Transmembrane</keyword>
<dbReference type="Pfam" id="PF00002">
    <property type="entry name" value="7tm_2"/>
    <property type="match status" value="1"/>
</dbReference>
<feature type="transmembrane region" description="Helical" evidence="6">
    <location>
        <begin position="831"/>
        <end position="852"/>
    </location>
</feature>
<dbReference type="InterPro" id="IPR046338">
    <property type="entry name" value="GAIN_dom_sf"/>
</dbReference>
<dbReference type="PANTHER" id="PTHR12011:SF471">
    <property type="entry name" value="G-PROTEIN COUPLED RECEPTORS FAMILY 2 PROFILE 2 DOMAIN-CONTAINING PROTEIN"/>
    <property type="match status" value="1"/>
</dbReference>
<feature type="region of interest" description="Disordered" evidence="5">
    <location>
        <begin position="953"/>
        <end position="975"/>
    </location>
</feature>
<evidence type="ECO:0000256" key="6">
    <source>
        <dbReference type="SAM" id="Phobius"/>
    </source>
</evidence>
<accession>A0AAV7JNK8</accession>
<feature type="transmembrane region" description="Helical" evidence="6">
    <location>
        <begin position="858"/>
        <end position="878"/>
    </location>
</feature>
<dbReference type="PRINTS" id="PR00249">
    <property type="entry name" value="GPCRSECRETIN"/>
</dbReference>
<evidence type="ECO:0000256" key="4">
    <source>
        <dbReference type="ARBA" id="ARBA00023136"/>
    </source>
</evidence>
<evidence type="ECO:0000259" key="8">
    <source>
        <dbReference type="PROSITE" id="PS50261"/>
    </source>
</evidence>
<keyword evidence="3 6" id="KW-1133">Transmembrane helix</keyword>
<dbReference type="Gene3D" id="1.20.1070.10">
    <property type="entry name" value="Rhodopsin 7-helix transmembrane proteins"/>
    <property type="match status" value="1"/>
</dbReference>
<keyword evidence="7" id="KW-0732">Signal</keyword>
<dbReference type="InterPro" id="IPR000203">
    <property type="entry name" value="GPS"/>
</dbReference>
<dbReference type="PANTHER" id="PTHR12011">
    <property type="entry name" value="ADHESION G-PROTEIN COUPLED RECEPTOR"/>
    <property type="match status" value="1"/>
</dbReference>